<evidence type="ECO:0000313" key="2">
    <source>
        <dbReference type="EMBL" id="PCH44845.1"/>
    </source>
</evidence>
<keyword evidence="3" id="KW-1185">Reference proteome</keyword>
<keyword evidence="1" id="KW-0732">Signal</keyword>
<organism evidence="2 3">
    <name type="scientific">Wolfiporia cocos (strain MD-104)</name>
    <name type="common">Brown rot fungus</name>
    <dbReference type="NCBI Taxonomy" id="742152"/>
    <lineage>
        <taxon>Eukaryota</taxon>
        <taxon>Fungi</taxon>
        <taxon>Dikarya</taxon>
        <taxon>Basidiomycota</taxon>
        <taxon>Agaricomycotina</taxon>
        <taxon>Agaricomycetes</taxon>
        <taxon>Polyporales</taxon>
        <taxon>Phaeolaceae</taxon>
        <taxon>Wolfiporia</taxon>
    </lineage>
</organism>
<accession>A0A2H3JTG0</accession>
<proteinExistence type="predicted"/>
<name>A0A2H3JTG0_WOLCO</name>
<reference evidence="2 3" key="1">
    <citation type="journal article" date="2012" name="Science">
        <title>The Paleozoic origin of enzymatic lignin decomposition reconstructed from 31 fungal genomes.</title>
        <authorList>
            <person name="Floudas D."/>
            <person name="Binder M."/>
            <person name="Riley R."/>
            <person name="Barry K."/>
            <person name="Blanchette R.A."/>
            <person name="Henrissat B."/>
            <person name="Martinez A.T."/>
            <person name="Otillar R."/>
            <person name="Spatafora J.W."/>
            <person name="Yadav J.S."/>
            <person name="Aerts A."/>
            <person name="Benoit I."/>
            <person name="Boyd A."/>
            <person name="Carlson A."/>
            <person name="Copeland A."/>
            <person name="Coutinho P.M."/>
            <person name="de Vries R.P."/>
            <person name="Ferreira P."/>
            <person name="Findley K."/>
            <person name="Foster B."/>
            <person name="Gaskell J."/>
            <person name="Glotzer D."/>
            <person name="Gorecki P."/>
            <person name="Heitman J."/>
            <person name="Hesse C."/>
            <person name="Hori C."/>
            <person name="Igarashi K."/>
            <person name="Jurgens J.A."/>
            <person name="Kallen N."/>
            <person name="Kersten P."/>
            <person name="Kohler A."/>
            <person name="Kuees U."/>
            <person name="Kumar T.K.A."/>
            <person name="Kuo A."/>
            <person name="LaButti K."/>
            <person name="Larrondo L.F."/>
            <person name="Lindquist E."/>
            <person name="Ling A."/>
            <person name="Lombard V."/>
            <person name="Lucas S."/>
            <person name="Lundell T."/>
            <person name="Martin R."/>
            <person name="McLaughlin D.J."/>
            <person name="Morgenstern I."/>
            <person name="Morin E."/>
            <person name="Murat C."/>
            <person name="Nagy L.G."/>
            <person name="Nolan M."/>
            <person name="Ohm R.A."/>
            <person name="Patyshakuliyeva A."/>
            <person name="Rokas A."/>
            <person name="Ruiz-Duenas F.J."/>
            <person name="Sabat G."/>
            <person name="Salamov A."/>
            <person name="Samejima M."/>
            <person name="Schmutz J."/>
            <person name="Slot J.C."/>
            <person name="St John F."/>
            <person name="Stenlid J."/>
            <person name="Sun H."/>
            <person name="Sun S."/>
            <person name="Syed K."/>
            <person name="Tsang A."/>
            <person name="Wiebenga A."/>
            <person name="Young D."/>
            <person name="Pisabarro A."/>
            <person name="Eastwood D.C."/>
            <person name="Martin F."/>
            <person name="Cullen D."/>
            <person name="Grigoriev I.V."/>
            <person name="Hibbett D.S."/>
        </authorList>
    </citation>
    <scope>NUCLEOTIDE SEQUENCE [LARGE SCALE GENOMIC DNA]</scope>
    <source>
        <strain evidence="2 3">MD-104</strain>
    </source>
</reference>
<gene>
    <name evidence="2" type="ORF">WOLCODRAFT_19194</name>
</gene>
<sequence length="240" mass="26887">MLYPRALTLFFVIALISVVSANPKPEDVRSHTSPTEDPKVDRNSAMLLRFECKQKSHYMSPREDHANAYLDHPHSHQKSGQLELEDTRYNSAAEIYLFIGRFQVAKDARGQIYDKDPERGICEKEKGEHVHRHLPAAVRGPLRSVCALPGVYWEGVRKESEEWQAAGCGDRRSGAHLAWARTLKPRSARERSALSRSLGVCPPNADTQDPLIIVQCSSRSSCFSLAKLSAEIAATCRHGR</sequence>
<protein>
    <submittedName>
        <fullName evidence="2">Uncharacterized protein</fullName>
    </submittedName>
</protein>
<feature type="chain" id="PRO_5013951071" evidence="1">
    <location>
        <begin position="22"/>
        <end position="240"/>
    </location>
</feature>
<dbReference type="EMBL" id="KB468168">
    <property type="protein sequence ID" value="PCH44845.1"/>
    <property type="molecule type" value="Genomic_DNA"/>
</dbReference>
<dbReference type="Proteomes" id="UP000218811">
    <property type="component" value="Unassembled WGS sequence"/>
</dbReference>
<feature type="signal peptide" evidence="1">
    <location>
        <begin position="1"/>
        <end position="21"/>
    </location>
</feature>
<dbReference type="AlphaFoldDB" id="A0A2H3JTG0"/>
<evidence type="ECO:0000313" key="3">
    <source>
        <dbReference type="Proteomes" id="UP000218811"/>
    </source>
</evidence>
<evidence type="ECO:0000256" key="1">
    <source>
        <dbReference type="SAM" id="SignalP"/>
    </source>
</evidence>